<comment type="caution">
    <text evidence="2">The sequence shown here is derived from an EMBL/GenBank/DDBJ whole genome shotgun (WGS) entry which is preliminary data.</text>
</comment>
<organism evidence="2 3">
    <name type="scientific">Pseudolycoriella hygida</name>
    <dbReference type="NCBI Taxonomy" id="35572"/>
    <lineage>
        <taxon>Eukaryota</taxon>
        <taxon>Metazoa</taxon>
        <taxon>Ecdysozoa</taxon>
        <taxon>Arthropoda</taxon>
        <taxon>Hexapoda</taxon>
        <taxon>Insecta</taxon>
        <taxon>Pterygota</taxon>
        <taxon>Neoptera</taxon>
        <taxon>Endopterygota</taxon>
        <taxon>Diptera</taxon>
        <taxon>Nematocera</taxon>
        <taxon>Sciaroidea</taxon>
        <taxon>Sciaridae</taxon>
        <taxon>Pseudolycoriella</taxon>
    </lineage>
</organism>
<sequence>MDNGVASNETFTLVGDSGKLVGSATGSNAERKDLPSSSLDDEYGLIFVEQPSSDSGLQFKSYLSQSIFKQFLFTFLLPTVVGLLL</sequence>
<evidence type="ECO:0000313" key="3">
    <source>
        <dbReference type="Proteomes" id="UP001151699"/>
    </source>
</evidence>
<evidence type="ECO:0000313" key="2">
    <source>
        <dbReference type="EMBL" id="KAJ6635038.1"/>
    </source>
</evidence>
<protein>
    <submittedName>
        <fullName evidence="2">Uncharacterized protein</fullName>
    </submittedName>
</protein>
<keyword evidence="3" id="KW-1185">Reference proteome</keyword>
<gene>
    <name evidence="2" type="ORF">Bhyg_13620</name>
</gene>
<evidence type="ECO:0000256" key="1">
    <source>
        <dbReference type="SAM" id="MobiDB-lite"/>
    </source>
</evidence>
<proteinExistence type="predicted"/>
<dbReference type="Proteomes" id="UP001151699">
    <property type="component" value="Chromosome C"/>
</dbReference>
<reference evidence="2" key="1">
    <citation type="submission" date="2022-07" db="EMBL/GenBank/DDBJ databases">
        <authorList>
            <person name="Trinca V."/>
            <person name="Uliana J.V.C."/>
            <person name="Torres T.T."/>
            <person name="Ward R.J."/>
            <person name="Monesi N."/>
        </authorList>
    </citation>
    <scope>NUCLEOTIDE SEQUENCE</scope>
    <source>
        <strain evidence="2">HSMRA1968</strain>
        <tissue evidence="2">Whole embryos</tissue>
    </source>
</reference>
<dbReference type="AlphaFoldDB" id="A0A9Q0RWM9"/>
<feature type="region of interest" description="Disordered" evidence="1">
    <location>
        <begin position="16"/>
        <end position="37"/>
    </location>
</feature>
<name>A0A9Q0RWM9_9DIPT</name>
<dbReference type="EMBL" id="WJQU01000004">
    <property type="protein sequence ID" value="KAJ6635038.1"/>
    <property type="molecule type" value="Genomic_DNA"/>
</dbReference>
<accession>A0A9Q0RWM9</accession>